<dbReference type="SUPFAM" id="SSF55073">
    <property type="entry name" value="Nucleotide cyclase"/>
    <property type="match status" value="1"/>
</dbReference>
<dbReference type="EMBL" id="BSST01000001">
    <property type="protein sequence ID" value="GLX77888.1"/>
    <property type="molecule type" value="Genomic_DNA"/>
</dbReference>
<comment type="caution">
    <text evidence="4">The sequence shown here is derived from an EMBL/GenBank/DDBJ whole genome shotgun (WGS) entry which is preliminary data.</text>
</comment>
<evidence type="ECO:0000256" key="2">
    <source>
        <dbReference type="ARBA" id="ARBA00034247"/>
    </source>
</evidence>
<dbReference type="Pfam" id="PF04340">
    <property type="entry name" value="DUF484"/>
    <property type="match status" value="1"/>
</dbReference>
<dbReference type="Gene3D" id="3.30.450.40">
    <property type="match status" value="1"/>
</dbReference>
<organism evidence="4 5">
    <name type="scientific">Thalassotalea insulae</name>
    <dbReference type="NCBI Taxonomy" id="2056778"/>
    <lineage>
        <taxon>Bacteria</taxon>
        <taxon>Pseudomonadati</taxon>
        <taxon>Pseudomonadota</taxon>
        <taxon>Gammaproteobacteria</taxon>
        <taxon>Alteromonadales</taxon>
        <taxon>Colwelliaceae</taxon>
        <taxon>Thalassotalea</taxon>
    </lineage>
</organism>
<gene>
    <name evidence="4" type="ORF">tinsulaeT_12280</name>
</gene>
<dbReference type="PROSITE" id="PS50887">
    <property type="entry name" value="GGDEF"/>
    <property type="match status" value="1"/>
</dbReference>
<dbReference type="CDD" id="cd01949">
    <property type="entry name" value="GGDEF"/>
    <property type="match status" value="1"/>
</dbReference>
<dbReference type="InterPro" id="IPR050469">
    <property type="entry name" value="Diguanylate_Cyclase"/>
</dbReference>
<evidence type="ECO:0000313" key="4">
    <source>
        <dbReference type="EMBL" id="GLX77888.1"/>
    </source>
</evidence>
<dbReference type="SMART" id="SM00267">
    <property type="entry name" value="GGDEF"/>
    <property type="match status" value="1"/>
</dbReference>
<dbReference type="NCBIfam" id="TIGR00254">
    <property type="entry name" value="GGDEF"/>
    <property type="match status" value="1"/>
</dbReference>
<reference evidence="4 5" key="1">
    <citation type="submission" date="2023-03" db="EMBL/GenBank/DDBJ databases">
        <title>Draft genome sequence of Thalassotalea insulae KCTC 62186T.</title>
        <authorList>
            <person name="Sawabe T."/>
        </authorList>
    </citation>
    <scope>NUCLEOTIDE SEQUENCE [LARGE SCALE GENOMIC DNA]</scope>
    <source>
        <strain evidence="4 5">KCTC 62186</strain>
    </source>
</reference>
<comment type="catalytic activity">
    <reaction evidence="2">
        <text>2 GTP = 3',3'-c-di-GMP + 2 diphosphate</text>
        <dbReference type="Rhea" id="RHEA:24898"/>
        <dbReference type="ChEBI" id="CHEBI:33019"/>
        <dbReference type="ChEBI" id="CHEBI:37565"/>
        <dbReference type="ChEBI" id="CHEBI:58805"/>
        <dbReference type="EC" id="2.7.7.65"/>
    </reaction>
</comment>
<dbReference type="EC" id="2.7.7.65" evidence="1"/>
<proteinExistence type="predicted"/>
<dbReference type="InterPro" id="IPR007435">
    <property type="entry name" value="DUF484"/>
</dbReference>
<keyword evidence="5" id="KW-1185">Reference proteome</keyword>
<dbReference type="InterPro" id="IPR043128">
    <property type="entry name" value="Rev_trsase/Diguanyl_cyclase"/>
</dbReference>
<dbReference type="PANTHER" id="PTHR45138:SF9">
    <property type="entry name" value="DIGUANYLATE CYCLASE DGCM-RELATED"/>
    <property type="match status" value="1"/>
</dbReference>
<dbReference type="RefSeq" id="WP_284243788.1">
    <property type="nucleotide sequence ID" value="NZ_BSST01000001.1"/>
</dbReference>
<dbReference type="SUPFAM" id="SSF55781">
    <property type="entry name" value="GAF domain-like"/>
    <property type="match status" value="1"/>
</dbReference>
<feature type="domain" description="GGDEF" evidence="3">
    <location>
        <begin position="218"/>
        <end position="346"/>
    </location>
</feature>
<accession>A0ABQ6GPI0</accession>
<protein>
    <recommendedName>
        <fullName evidence="1">diguanylate cyclase</fullName>
        <ecNumber evidence="1">2.7.7.65</ecNumber>
    </recommendedName>
</protein>
<name>A0ABQ6GPI0_9GAMM</name>
<sequence length="346" mass="39186">MAKTVEQLTAELNLLIENSKQNELIAKKLFDIETSVLSARSSEQLLQNLLDLIKKQFSLSGIYLLLASPPPISYLLNSNLQSNWHKTHTKQVSSDTLKQYHPENQPFLSNQLASYQHLVPAPLLAQAQSIALTPLTLEGKLFGSLLFCDNDPDRFTPQLGTFHLQQLAVKVSLCLSNVLIREQLDHMAHYDRLTKVANRRLMEICINEELIRQQRYGSHFSLLFIDCNKFKAINDTYGHDCGDKVLAYVASQLSELIRENDRCFRYAGDEFVIMLANQSFSEASLVAQRLCQFFTEHPMPYQNQQLNVTISCGVATSNGSQTMDELLKTADQQLYLSKGHQTQASE</sequence>
<evidence type="ECO:0000256" key="1">
    <source>
        <dbReference type="ARBA" id="ARBA00012528"/>
    </source>
</evidence>
<dbReference type="PANTHER" id="PTHR45138">
    <property type="entry name" value="REGULATORY COMPONENTS OF SENSORY TRANSDUCTION SYSTEM"/>
    <property type="match status" value="1"/>
</dbReference>
<dbReference type="Gene3D" id="3.30.70.270">
    <property type="match status" value="1"/>
</dbReference>
<dbReference type="InterPro" id="IPR029787">
    <property type="entry name" value="Nucleotide_cyclase"/>
</dbReference>
<evidence type="ECO:0000259" key="3">
    <source>
        <dbReference type="PROSITE" id="PS50887"/>
    </source>
</evidence>
<dbReference type="Proteomes" id="UP001157186">
    <property type="component" value="Unassembled WGS sequence"/>
</dbReference>
<dbReference type="Pfam" id="PF00990">
    <property type="entry name" value="GGDEF"/>
    <property type="match status" value="1"/>
</dbReference>
<dbReference type="InterPro" id="IPR000160">
    <property type="entry name" value="GGDEF_dom"/>
</dbReference>
<dbReference type="InterPro" id="IPR029016">
    <property type="entry name" value="GAF-like_dom_sf"/>
</dbReference>
<evidence type="ECO:0000313" key="5">
    <source>
        <dbReference type="Proteomes" id="UP001157186"/>
    </source>
</evidence>